<dbReference type="SMART" id="SM00875">
    <property type="entry name" value="BACK"/>
    <property type="match status" value="1"/>
</dbReference>
<dbReference type="Gene3D" id="3.30.710.10">
    <property type="entry name" value="Potassium Channel Kv1.1, Chain A"/>
    <property type="match status" value="1"/>
</dbReference>
<dbReference type="OMA" id="MWAVEDS"/>
<organism evidence="4 5">
    <name type="scientific">Nematostella vectensis</name>
    <name type="common">Starlet sea anemone</name>
    <dbReference type="NCBI Taxonomy" id="45351"/>
    <lineage>
        <taxon>Eukaryota</taxon>
        <taxon>Metazoa</taxon>
        <taxon>Cnidaria</taxon>
        <taxon>Anthozoa</taxon>
        <taxon>Hexacorallia</taxon>
        <taxon>Actiniaria</taxon>
        <taxon>Edwardsiidae</taxon>
        <taxon>Nematostella</taxon>
    </lineage>
</organism>
<keyword evidence="2" id="KW-0963">Cytoplasm</keyword>
<protein>
    <recommendedName>
        <fullName evidence="3">BTB domain-containing protein</fullName>
    </recommendedName>
</protein>
<dbReference type="PhylomeDB" id="A7RRB8"/>
<sequence length="387" mass="43456">MVQWQTNLKTLKERGAHMYNNRTFSDVEFSVMNADGEKVSIPAHKYVLATSSPVFEAKFFGKLAETGFTIALPDCSAEGMLEMLRFIYTEEIRFTINIAVEVLYLAKKYILPCLEERCHEYFNEAMGPDDVLAVLPHAVRQADQELQKICWNLVEDRSQEVLDSDAFLGISHELVKETLDAELFAVTELSVFLALNRWAEHQAKKQGKSSDGKTKRSLLGDEVIKTICFPAMTVQEFVGEVLPTGILKKSEIVELFTYFNLPEKSSIECKSSARSGKQIEPNIVCKRFPSPQLLNIGQGKKFDAISFTVSKPVYLCAVRLMGYNGSNYMVKLSVCCKETVCSQVAEKTYQAASIEGISYRFDVKLDKPLFIEPGVHYTIKAESNAPG</sequence>
<dbReference type="InterPro" id="IPR000210">
    <property type="entry name" value="BTB/POZ_dom"/>
</dbReference>
<evidence type="ECO:0000313" key="5">
    <source>
        <dbReference type="Proteomes" id="UP000001593"/>
    </source>
</evidence>
<dbReference type="Pfam" id="PF08005">
    <property type="entry name" value="PHR"/>
    <property type="match status" value="1"/>
</dbReference>
<gene>
    <name evidence="4" type="ORF">NEMVEDRAFT_v1g240128</name>
</gene>
<dbReference type="PROSITE" id="PS50097">
    <property type="entry name" value="BTB"/>
    <property type="match status" value="1"/>
</dbReference>
<proteinExistence type="predicted"/>
<dbReference type="InterPro" id="IPR012983">
    <property type="entry name" value="PHR"/>
</dbReference>
<dbReference type="GO" id="GO:0022008">
    <property type="term" value="P:neurogenesis"/>
    <property type="evidence" value="ECO:0000318"/>
    <property type="project" value="GO_Central"/>
</dbReference>
<accession>A7RRB8</accession>
<dbReference type="GO" id="GO:0005829">
    <property type="term" value="C:cytosol"/>
    <property type="evidence" value="ECO:0000318"/>
    <property type="project" value="GO_Central"/>
</dbReference>
<dbReference type="InterPro" id="IPR038648">
    <property type="entry name" value="PHR_sf"/>
</dbReference>
<keyword evidence="5" id="KW-1185">Reference proteome</keyword>
<dbReference type="InterPro" id="IPR011333">
    <property type="entry name" value="SKP1/BTB/POZ_sf"/>
</dbReference>
<dbReference type="eggNOG" id="KOG2075">
    <property type="taxonomic scope" value="Eukaryota"/>
</dbReference>
<evidence type="ECO:0000256" key="1">
    <source>
        <dbReference type="ARBA" id="ARBA00004496"/>
    </source>
</evidence>
<reference evidence="4 5" key="1">
    <citation type="journal article" date="2007" name="Science">
        <title>Sea anemone genome reveals ancestral eumetazoan gene repertoire and genomic organization.</title>
        <authorList>
            <person name="Putnam N.H."/>
            <person name="Srivastava M."/>
            <person name="Hellsten U."/>
            <person name="Dirks B."/>
            <person name="Chapman J."/>
            <person name="Salamov A."/>
            <person name="Terry A."/>
            <person name="Shapiro H."/>
            <person name="Lindquist E."/>
            <person name="Kapitonov V.V."/>
            <person name="Jurka J."/>
            <person name="Genikhovich G."/>
            <person name="Grigoriev I.V."/>
            <person name="Lucas S.M."/>
            <person name="Steele R.E."/>
            <person name="Finnerty J.R."/>
            <person name="Technau U."/>
            <person name="Martindale M.Q."/>
            <person name="Rokhsar D.S."/>
        </authorList>
    </citation>
    <scope>NUCLEOTIDE SEQUENCE [LARGE SCALE GENOMIC DNA]</scope>
    <source>
        <strain evidence="5">CH2 X CH6</strain>
    </source>
</reference>
<dbReference type="Gene3D" id="1.25.40.420">
    <property type="match status" value="1"/>
</dbReference>
<dbReference type="PANTHER" id="PTHR45774">
    <property type="entry name" value="BTB/POZ DOMAIN-CONTAINING"/>
    <property type="match status" value="1"/>
</dbReference>
<dbReference type="Pfam" id="PF07707">
    <property type="entry name" value="BACK"/>
    <property type="match status" value="1"/>
</dbReference>
<dbReference type="PANTHER" id="PTHR45774:SF3">
    <property type="entry name" value="BTB (POZ) DOMAIN-CONTAINING 2B-RELATED"/>
    <property type="match status" value="1"/>
</dbReference>
<dbReference type="STRING" id="45351.A7RRB8"/>
<evidence type="ECO:0000259" key="3">
    <source>
        <dbReference type="PROSITE" id="PS50097"/>
    </source>
</evidence>
<evidence type="ECO:0000256" key="2">
    <source>
        <dbReference type="ARBA" id="ARBA00022490"/>
    </source>
</evidence>
<dbReference type="SMART" id="SM00225">
    <property type="entry name" value="BTB"/>
    <property type="match status" value="1"/>
</dbReference>
<dbReference type="InParanoid" id="A7RRB8"/>
<comment type="subcellular location">
    <subcellularLocation>
        <location evidence="1">Cytoplasm</location>
    </subcellularLocation>
</comment>
<evidence type="ECO:0000313" key="4">
    <source>
        <dbReference type="EMBL" id="EDO45984.1"/>
    </source>
</evidence>
<dbReference type="HOGENOM" id="CLU_015899_2_1_1"/>
<dbReference type="Proteomes" id="UP000001593">
    <property type="component" value="Unassembled WGS sequence"/>
</dbReference>
<feature type="domain" description="BTB" evidence="3">
    <location>
        <begin position="25"/>
        <end position="96"/>
    </location>
</feature>
<dbReference type="InterPro" id="IPR011705">
    <property type="entry name" value="BACK"/>
</dbReference>
<dbReference type="FunFam" id="3.30.710.10:FF:000228">
    <property type="entry name" value="Predicted protein"/>
    <property type="match status" value="1"/>
</dbReference>
<dbReference type="AlphaFoldDB" id="A7RRB8"/>
<dbReference type="Pfam" id="PF00651">
    <property type="entry name" value="BTB"/>
    <property type="match status" value="1"/>
</dbReference>
<name>A7RRB8_NEMVE</name>
<dbReference type="Gene3D" id="2.60.120.820">
    <property type="entry name" value="PHR domain"/>
    <property type="match status" value="1"/>
</dbReference>
<dbReference type="EMBL" id="DS469531">
    <property type="protein sequence ID" value="EDO45984.1"/>
    <property type="molecule type" value="Genomic_DNA"/>
</dbReference>
<dbReference type="SUPFAM" id="SSF54695">
    <property type="entry name" value="POZ domain"/>
    <property type="match status" value="1"/>
</dbReference>